<sequence>MINKLKLMYQQSRGLVSVSIQSKLTVIVVLVSVVSTLIVSLFSYYRAKNAITEGVYAQLTSLRSSREYHIDGYFASIKDQVEYLGKDSTVSMALSKFGDLYEDLNNTKITWNQEKKLDDFYEEYLDRLESNIDIYKSKKLYIPKSPAGKLLQYKYIANNPHPIGEKENLDRIDSGLEYDKVAAVAHRRLKNFMSEMKFYDVLLIDTKGNVVYTVKKEADFGTNLKEGPYSTSNLGQLVNSILNNKDIHGGKFVDFELYRPSYGAPSSFVACPVYNNDDFVGIVALQMPISRVNQIMSAGEDWEDDGLGKTGEIYLVGSDFYMRNDNRMLLEDPDTYVKMIKEVGDVDTKIQMIERFKTSVFFQHVKTEAVEEALSGITGHKIIENFRGEEVLSSYAPFEKFGLNWAIIAEQDADEGLKDLHRYRQFVITILVIAIILFTAIGMLSSSLFTRPIFKLIESAKRISEGDLNAKVKIQTFDEFEVLAKSFNIIADSIKDYDKKLTHVNDRFDGLVANLMPELFIERWKSGETDLIIRQSNVTALYADITGFTALARELPPRESIRILNDLIEAFDNLGEQYDIEKVTSIGDNYLAVSGVEMPKLDHSTTIVNYAIEMRRIVEHYCDTNDLKLGLAVAVHSGDVFAGLVGRRKAKYDVWGEAINTVKYLSEYAEDGEILVSTIIHENLVDIFEMEEKVGVKDLKGMQVWNVTEAVNREIV</sequence>
<evidence type="ECO:0000259" key="2">
    <source>
        <dbReference type="PROSITE" id="PS50125"/>
    </source>
</evidence>
<evidence type="ECO:0000313" key="4">
    <source>
        <dbReference type="EMBL" id="UXP31649.1"/>
    </source>
</evidence>
<name>A0ABY6CPF4_9BACT</name>
<dbReference type="CDD" id="cd06225">
    <property type="entry name" value="HAMP"/>
    <property type="match status" value="1"/>
</dbReference>
<dbReference type="EMBL" id="CP106679">
    <property type="protein sequence ID" value="UXP31649.1"/>
    <property type="molecule type" value="Genomic_DNA"/>
</dbReference>
<proteinExistence type="predicted"/>
<evidence type="ECO:0000256" key="1">
    <source>
        <dbReference type="SAM" id="Phobius"/>
    </source>
</evidence>
<dbReference type="CDD" id="cd07302">
    <property type="entry name" value="CHD"/>
    <property type="match status" value="1"/>
</dbReference>
<feature type="domain" description="HAMP" evidence="3">
    <location>
        <begin position="447"/>
        <end position="499"/>
    </location>
</feature>
<dbReference type="Proteomes" id="UP001065174">
    <property type="component" value="Chromosome"/>
</dbReference>
<dbReference type="Gene3D" id="1.10.8.500">
    <property type="entry name" value="HAMP domain in histidine kinase"/>
    <property type="match status" value="1"/>
</dbReference>
<keyword evidence="1" id="KW-0472">Membrane</keyword>
<organism evidence="4 5">
    <name type="scientific">Reichenbachiella agarivorans</name>
    <dbReference type="NCBI Taxonomy" id="2979464"/>
    <lineage>
        <taxon>Bacteria</taxon>
        <taxon>Pseudomonadati</taxon>
        <taxon>Bacteroidota</taxon>
        <taxon>Cytophagia</taxon>
        <taxon>Cytophagales</taxon>
        <taxon>Reichenbachiellaceae</taxon>
        <taxon>Reichenbachiella</taxon>
    </lineage>
</organism>
<dbReference type="Gene3D" id="3.30.70.1230">
    <property type="entry name" value="Nucleotide cyclase"/>
    <property type="match status" value="1"/>
</dbReference>
<dbReference type="SUPFAM" id="SSF158472">
    <property type="entry name" value="HAMP domain-like"/>
    <property type="match status" value="1"/>
</dbReference>
<reference evidence="4" key="1">
    <citation type="submission" date="2022-09" db="EMBL/GenBank/DDBJ databases">
        <title>Comparative genomics and taxonomic characterization of three novel marine species of genus Reichenbachiella exhibiting antioxidant and polysaccharide degradation activities.</title>
        <authorList>
            <person name="Muhammad N."/>
            <person name="Lee Y.-J."/>
            <person name="Ko J."/>
            <person name="Kim S.-G."/>
        </authorList>
    </citation>
    <scope>NUCLEOTIDE SEQUENCE</scope>
    <source>
        <strain evidence="4">BKB1-1</strain>
    </source>
</reference>
<protein>
    <submittedName>
        <fullName evidence="4">Adenylate/guanylate cyclase domain-containing protein</fullName>
    </submittedName>
</protein>
<dbReference type="InterPro" id="IPR001054">
    <property type="entry name" value="A/G_cyclase"/>
</dbReference>
<keyword evidence="1" id="KW-0812">Transmembrane</keyword>
<accession>A0ABY6CPF4</accession>
<gene>
    <name evidence="4" type="ORF">N6H18_14970</name>
</gene>
<feature type="transmembrane region" description="Helical" evidence="1">
    <location>
        <begin position="426"/>
        <end position="449"/>
    </location>
</feature>
<dbReference type="SMART" id="SM00304">
    <property type="entry name" value="HAMP"/>
    <property type="match status" value="1"/>
</dbReference>
<dbReference type="SUPFAM" id="SSF55073">
    <property type="entry name" value="Nucleotide cyclase"/>
    <property type="match status" value="1"/>
</dbReference>
<evidence type="ECO:0000259" key="3">
    <source>
        <dbReference type="PROSITE" id="PS50885"/>
    </source>
</evidence>
<dbReference type="RefSeq" id="WP_262309088.1">
    <property type="nucleotide sequence ID" value="NZ_CP106679.1"/>
</dbReference>
<keyword evidence="1" id="KW-1133">Transmembrane helix</keyword>
<dbReference type="SMART" id="SM00044">
    <property type="entry name" value="CYCc"/>
    <property type="match status" value="1"/>
</dbReference>
<dbReference type="Pfam" id="PF00211">
    <property type="entry name" value="Guanylate_cyc"/>
    <property type="match status" value="1"/>
</dbReference>
<dbReference type="PANTHER" id="PTHR45655:SF13">
    <property type="entry name" value="SOLUBLE GUANYLATE CYCLASE GCY-32-RELATED"/>
    <property type="match status" value="1"/>
</dbReference>
<feature type="transmembrane region" description="Helical" evidence="1">
    <location>
        <begin position="20"/>
        <end position="42"/>
    </location>
</feature>
<dbReference type="Gene3D" id="3.30.450.20">
    <property type="entry name" value="PAS domain"/>
    <property type="match status" value="1"/>
</dbReference>
<keyword evidence="5" id="KW-1185">Reference proteome</keyword>
<dbReference type="InterPro" id="IPR003660">
    <property type="entry name" value="HAMP_dom"/>
</dbReference>
<dbReference type="PROSITE" id="PS50885">
    <property type="entry name" value="HAMP"/>
    <property type="match status" value="1"/>
</dbReference>
<evidence type="ECO:0000313" key="5">
    <source>
        <dbReference type="Proteomes" id="UP001065174"/>
    </source>
</evidence>
<feature type="domain" description="Guanylate cyclase" evidence="2">
    <location>
        <begin position="539"/>
        <end position="666"/>
    </location>
</feature>
<dbReference type="InterPro" id="IPR029787">
    <property type="entry name" value="Nucleotide_cyclase"/>
</dbReference>
<dbReference type="PANTHER" id="PTHR45655">
    <property type="entry name" value="GUANYLATE CYCLASE SOLUBLE SUBUNIT BETA-2"/>
    <property type="match status" value="1"/>
</dbReference>
<dbReference type="PROSITE" id="PS50125">
    <property type="entry name" value="GUANYLATE_CYCLASE_2"/>
    <property type="match status" value="1"/>
</dbReference>
<dbReference type="Pfam" id="PF00672">
    <property type="entry name" value="HAMP"/>
    <property type="match status" value="1"/>
</dbReference>